<dbReference type="PANTHER" id="PTHR47331:SF1">
    <property type="entry name" value="GAG-LIKE PROTEIN"/>
    <property type="match status" value="1"/>
</dbReference>
<protein>
    <submittedName>
        <fullName evidence="1">SFRICE_034870</fullName>
    </submittedName>
</protein>
<dbReference type="PANTHER" id="PTHR47331">
    <property type="entry name" value="PHD-TYPE DOMAIN-CONTAINING PROTEIN"/>
    <property type="match status" value="1"/>
</dbReference>
<organism evidence="1">
    <name type="scientific">Spodoptera frugiperda</name>
    <name type="common">Fall armyworm</name>
    <dbReference type="NCBI Taxonomy" id="7108"/>
    <lineage>
        <taxon>Eukaryota</taxon>
        <taxon>Metazoa</taxon>
        <taxon>Ecdysozoa</taxon>
        <taxon>Arthropoda</taxon>
        <taxon>Hexapoda</taxon>
        <taxon>Insecta</taxon>
        <taxon>Pterygota</taxon>
        <taxon>Neoptera</taxon>
        <taxon>Endopterygota</taxon>
        <taxon>Lepidoptera</taxon>
        <taxon>Glossata</taxon>
        <taxon>Ditrysia</taxon>
        <taxon>Noctuoidea</taxon>
        <taxon>Noctuidae</taxon>
        <taxon>Amphipyrinae</taxon>
        <taxon>Spodoptera</taxon>
    </lineage>
</organism>
<name>A0A2H1X2Q3_SPOFR</name>
<sequence>MDGACERLIRSIKVALKVILKERAPQGETLMTLLCEVEALVNSHSLVHGTSSNLPFGATENADLCSRKQWRVAQRLADMFWARWFKEVAMYYEVHQQIPT</sequence>
<reference evidence="1" key="1">
    <citation type="submission" date="2016-07" db="EMBL/GenBank/DDBJ databases">
        <authorList>
            <person name="Bretaudeau A."/>
        </authorList>
    </citation>
    <scope>NUCLEOTIDE SEQUENCE</scope>
    <source>
        <strain evidence="1">Rice</strain>
        <tissue evidence="1">Whole body</tissue>
    </source>
</reference>
<dbReference type="EMBL" id="ODYU01012965">
    <property type="protein sequence ID" value="SOQ59522.1"/>
    <property type="molecule type" value="Genomic_DNA"/>
</dbReference>
<evidence type="ECO:0000313" key="1">
    <source>
        <dbReference type="EMBL" id="SOQ59522.1"/>
    </source>
</evidence>
<accession>A0A2H1X2Q3</accession>
<gene>
    <name evidence="1" type="ORF">SFRICE_034870</name>
</gene>
<proteinExistence type="predicted"/>
<dbReference type="AlphaFoldDB" id="A0A2H1X2Q3"/>